<accession>A0A511QQE5</accession>
<dbReference type="Proteomes" id="UP000321113">
    <property type="component" value="Unassembled WGS sequence"/>
</dbReference>
<gene>
    <name evidence="1" type="ORF">VSU01S_18180</name>
</gene>
<reference evidence="1 2" key="1">
    <citation type="submission" date="2019-07" db="EMBL/GenBank/DDBJ databases">
        <title>Whole genome shotgun sequence of Vibrio superstes NBRC 103154.</title>
        <authorList>
            <person name="Hosoyama A."/>
            <person name="Uohara A."/>
            <person name="Ohji S."/>
            <person name="Ichikawa N."/>
        </authorList>
    </citation>
    <scope>NUCLEOTIDE SEQUENCE [LARGE SCALE GENOMIC DNA]</scope>
    <source>
        <strain evidence="1 2">NBRC 103154</strain>
    </source>
</reference>
<comment type="caution">
    <text evidence="1">The sequence shown here is derived from an EMBL/GenBank/DDBJ whole genome shotgun (WGS) entry which is preliminary data.</text>
</comment>
<name>A0A511QQE5_9VIBR</name>
<proteinExistence type="predicted"/>
<evidence type="ECO:0008006" key="3">
    <source>
        <dbReference type="Google" id="ProtNLM"/>
    </source>
</evidence>
<organism evidence="1 2">
    <name type="scientific">Vibrio superstes NBRC 103154</name>
    <dbReference type="NCBI Taxonomy" id="1219062"/>
    <lineage>
        <taxon>Bacteria</taxon>
        <taxon>Pseudomonadati</taxon>
        <taxon>Pseudomonadota</taxon>
        <taxon>Gammaproteobacteria</taxon>
        <taxon>Vibrionales</taxon>
        <taxon>Vibrionaceae</taxon>
        <taxon>Vibrio</taxon>
    </lineage>
</organism>
<evidence type="ECO:0000313" key="1">
    <source>
        <dbReference type="EMBL" id="GEM79573.1"/>
    </source>
</evidence>
<dbReference type="AlphaFoldDB" id="A0A511QQE5"/>
<sequence>MENFIKANLIRSDLVEIDRQLSEGFRHDMSTMLLVKQAFLTITNLVDFELTIRRLYKKHPQLSAKYKNNAKNYDFSKYLRNKFVGHIKPELITKAIEWKPELRYSLNSVDDQKMMYVFNLFVLETAINSYVAQDGKHKVFESETDLVYPPDFKRFLMYLETTIRSAMQFLDELCAALGEAIEKPIPQEQKLEYWQKAGETKFDFIKK</sequence>
<dbReference type="RefSeq" id="WP_119010665.1">
    <property type="nucleotide sequence ID" value="NZ_BJXK01000006.1"/>
</dbReference>
<dbReference type="EMBL" id="BJXK01000006">
    <property type="protein sequence ID" value="GEM79573.1"/>
    <property type="molecule type" value="Genomic_DNA"/>
</dbReference>
<evidence type="ECO:0000313" key="2">
    <source>
        <dbReference type="Proteomes" id="UP000321113"/>
    </source>
</evidence>
<protein>
    <recommendedName>
        <fullName evidence="3">HEPN AbiU2-like domain-containing protein</fullName>
    </recommendedName>
</protein>
<dbReference type="OrthoDB" id="1494634at2"/>
<keyword evidence="2" id="KW-1185">Reference proteome</keyword>